<protein>
    <submittedName>
        <fullName evidence="6">Transcriptional regulator, LacI family</fullName>
    </submittedName>
</protein>
<dbReference type="PROSITE" id="PS50932">
    <property type="entry name" value="HTH_LACI_2"/>
    <property type="match status" value="1"/>
</dbReference>
<dbReference type="GO" id="GO:0000976">
    <property type="term" value="F:transcription cis-regulatory region binding"/>
    <property type="evidence" value="ECO:0007669"/>
    <property type="project" value="TreeGrafter"/>
</dbReference>
<reference evidence="6 7" key="1">
    <citation type="submission" date="2011-01" db="EMBL/GenBank/DDBJ databases">
        <authorList>
            <person name="Weinstock G."/>
            <person name="Sodergren E."/>
            <person name="Clifton S."/>
            <person name="Fulton L."/>
            <person name="Fulton B."/>
            <person name="Courtney L."/>
            <person name="Fronick C."/>
            <person name="Harrison M."/>
            <person name="Strong C."/>
            <person name="Farmer C."/>
            <person name="Delahaunty K."/>
            <person name="Markovic C."/>
            <person name="Hall O."/>
            <person name="Minx P."/>
            <person name="Tomlinson C."/>
            <person name="Mitreva M."/>
            <person name="Hou S."/>
            <person name="Chen J."/>
            <person name="Wollam A."/>
            <person name="Pepin K.H."/>
            <person name="Johnson M."/>
            <person name="Bhonagiri V."/>
            <person name="Zhang X."/>
            <person name="Suruliraj S."/>
            <person name="Warren W."/>
            <person name="Chinwalla A."/>
            <person name="Mardis E.R."/>
            <person name="Wilson R.K."/>
        </authorList>
    </citation>
    <scope>NUCLEOTIDE SEQUENCE [LARGE SCALE GENOMIC DNA]</scope>
    <source>
        <strain evidence="7">DSM 22608 / JCM 16073 / KCTC 15190 / YIT 12066</strain>
    </source>
</reference>
<dbReference type="STRING" id="762983.HMPREF9444_01957"/>
<gene>
    <name evidence="6" type="ORF">HMPREF9444_01957</name>
</gene>
<dbReference type="SUPFAM" id="SSF53822">
    <property type="entry name" value="Periplasmic binding protein-like I"/>
    <property type="match status" value="1"/>
</dbReference>
<evidence type="ECO:0000256" key="1">
    <source>
        <dbReference type="ARBA" id="ARBA00023015"/>
    </source>
</evidence>
<keyword evidence="1" id="KW-0805">Transcription regulation</keyword>
<evidence type="ECO:0000313" key="6">
    <source>
        <dbReference type="EMBL" id="EFY06290.1"/>
    </source>
</evidence>
<dbReference type="AlphaFoldDB" id="E8LMG8"/>
<dbReference type="Proteomes" id="UP000018458">
    <property type="component" value="Unassembled WGS sequence"/>
</dbReference>
<dbReference type="SMART" id="SM00354">
    <property type="entry name" value="HTH_LACI"/>
    <property type="match status" value="1"/>
</dbReference>
<dbReference type="EMBL" id="AEVO01000136">
    <property type="protein sequence ID" value="EFY06290.1"/>
    <property type="molecule type" value="Genomic_DNA"/>
</dbReference>
<keyword evidence="3" id="KW-0804">Transcription</keyword>
<accession>E8LMG8</accession>
<dbReference type="PANTHER" id="PTHR30146">
    <property type="entry name" value="LACI-RELATED TRANSCRIPTIONAL REPRESSOR"/>
    <property type="match status" value="1"/>
</dbReference>
<dbReference type="Pfam" id="PF13407">
    <property type="entry name" value="Peripla_BP_4"/>
    <property type="match status" value="1"/>
</dbReference>
<dbReference type="SUPFAM" id="SSF47413">
    <property type="entry name" value="lambda repressor-like DNA-binding domains"/>
    <property type="match status" value="1"/>
</dbReference>
<name>E8LMG8_SUCHY</name>
<organism evidence="6 7">
    <name type="scientific">Succinatimonas hippei (strain DSM 22608 / JCM 16073 / KCTC 15190 / YIT 12066)</name>
    <dbReference type="NCBI Taxonomy" id="762983"/>
    <lineage>
        <taxon>Bacteria</taxon>
        <taxon>Pseudomonadati</taxon>
        <taxon>Pseudomonadota</taxon>
        <taxon>Gammaproteobacteria</taxon>
        <taxon>Aeromonadales</taxon>
        <taxon>Succinivibrionaceae</taxon>
        <taxon>Succinatimonas</taxon>
    </lineage>
</organism>
<proteinExistence type="predicted"/>
<dbReference type="Pfam" id="PF00356">
    <property type="entry name" value="LacI"/>
    <property type="match status" value="1"/>
</dbReference>
<dbReference type="InterPro" id="IPR010982">
    <property type="entry name" value="Lambda_DNA-bd_dom_sf"/>
</dbReference>
<feature type="domain" description="HTH cro/C1-type" evidence="5">
    <location>
        <begin position="5"/>
        <end position="37"/>
    </location>
</feature>
<dbReference type="InterPro" id="IPR001387">
    <property type="entry name" value="Cro/C1-type_HTH"/>
</dbReference>
<dbReference type="Gene3D" id="3.40.50.2300">
    <property type="match status" value="2"/>
</dbReference>
<dbReference type="InterPro" id="IPR000843">
    <property type="entry name" value="HTH_LacI"/>
</dbReference>
<dbReference type="Gene3D" id="1.10.260.40">
    <property type="entry name" value="lambda repressor-like DNA-binding domains"/>
    <property type="match status" value="1"/>
</dbReference>
<dbReference type="PANTHER" id="PTHR30146:SF109">
    <property type="entry name" value="HTH-TYPE TRANSCRIPTIONAL REGULATOR GALS"/>
    <property type="match status" value="1"/>
</dbReference>
<keyword evidence="7" id="KW-1185">Reference proteome</keyword>
<sequence>MTVALKDLAKACGVSVGTVSRALNDKSEVSKATAVRIKQLAKDLGYIPNRAGRALSSQKNLNCVGILLPSVNSPFFDDIKRGIKQARNEYKDLGLDIYLIEEEGWDPQKHLKAIENLEAHGCKAFALCTVEHEIILNKIKELHERNLPVLLINNDIPTSERICFVGPNYFKSGQVAAAMLNKCMHDTYLKILIVTGPKVHNGHQIRVDGFISELNRDGVKYHIETIIEGMDNDIITQQETMKAFQQHPEINCVYMATGSGVAGLGAAVIADREHHRFVIACDEIYTTRELVKSGIIDFVICQDSKTQGYQAIKKLHEYLIRTENETMDDYIVDNIIKIKNHFEIN</sequence>
<evidence type="ECO:0000313" key="7">
    <source>
        <dbReference type="Proteomes" id="UP000018458"/>
    </source>
</evidence>
<evidence type="ECO:0000259" key="4">
    <source>
        <dbReference type="PROSITE" id="PS50932"/>
    </source>
</evidence>
<dbReference type="GO" id="GO:0003700">
    <property type="term" value="F:DNA-binding transcription factor activity"/>
    <property type="evidence" value="ECO:0007669"/>
    <property type="project" value="TreeGrafter"/>
</dbReference>
<dbReference type="InterPro" id="IPR025997">
    <property type="entry name" value="SBP_2_dom"/>
</dbReference>
<keyword evidence="2" id="KW-0238">DNA-binding</keyword>
<evidence type="ECO:0000259" key="5">
    <source>
        <dbReference type="PROSITE" id="PS50943"/>
    </source>
</evidence>
<dbReference type="RefSeq" id="WP_009144106.1">
    <property type="nucleotide sequence ID" value="NZ_GL831062.1"/>
</dbReference>
<dbReference type="HOGENOM" id="CLU_037628_0_1_6"/>
<dbReference type="eggNOG" id="COG1879">
    <property type="taxonomic scope" value="Bacteria"/>
</dbReference>
<dbReference type="CDD" id="cd06307">
    <property type="entry name" value="PBP1_sugar_binding"/>
    <property type="match status" value="1"/>
</dbReference>
<dbReference type="InterPro" id="IPR028082">
    <property type="entry name" value="Peripla_BP_I"/>
</dbReference>
<dbReference type="PROSITE" id="PS50943">
    <property type="entry name" value="HTH_CROC1"/>
    <property type="match status" value="1"/>
</dbReference>
<comment type="caution">
    <text evidence="6">The sequence shown here is derived from an EMBL/GenBank/DDBJ whole genome shotgun (WGS) entry which is preliminary data.</text>
</comment>
<feature type="domain" description="HTH lacI-type" evidence="4">
    <location>
        <begin position="1"/>
        <end position="57"/>
    </location>
</feature>
<dbReference type="GO" id="GO:0055085">
    <property type="term" value="P:transmembrane transport"/>
    <property type="evidence" value="ECO:0007669"/>
    <property type="project" value="UniProtKB-ARBA"/>
</dbReference>
<evidence type="ECO:0000256" key="2">
    <source>
        <dbReference type="ARBA" id="ARBA00023125"/>
    </source>
</evidence>
<dbReference type="OrthoDB" id="5756154at2"/>
<dbReference type="CDD" id="cd01392">
    <property type="entry name" value="HTH_LacI"/>
    <property type="match status" value="1"/>
</dbReference>
<evidence type="ECO:0000256" key="3">
    <source>
        <dbReference type="ARBA" id="ARBA00023163"/>
    </source>
</evidence>